<dbReference type="Gene3D" id="3.40.50.1820">
    <property type="entry name" value="alpha/beta hydrolase"/>
    <property type="match status" value="1"/>
</dbReference>
<dbReference type="AlphaFoldDB" id="A0A0J0XQ07"/>
<dbReference type="PANTHER" id="PTHR17630:SF44">
    <property type="entry name" value="PROTEIN AIM2"/>
    <property type="match status" value="1"/>
</dbReference>
<dbReference type="Pfam" id="PF01738">
    <property type="entry name" value="DLH"/>
    <property type="match status" value="1"/>
</dbReference>
<dbReference type="STRING" id="879819.A0A0J0XQ07"/>
<keyword evidence="3" id="KW-1185">Reference proteome</keyword>
<dbReference type="PANTHER" id="PTHR17630">
    <property type="entry name" value="DIENELACTONE HYDROLASE"/>
    <property type="match status" value="1"/>
</dbReference>
<dbReference type="InterPro" id="IPR002925">
    <property type="entry name" value="Dienelactn_hydro"/>
</dbReference>
<accession>A0A0J0XQ07</accession>
<proteinExistence type="predicted"/>
<reference evidence="2 3" key="1">
    <citation type="submission" date="2015-03" db="EMBL/GenBank/DDBJ databases">
        <title>Genomics and transcriptomics of the oil-accumulating basidiomycete yeast T. oleaginosus allow insights into substrate utilization and the diverse evolutionary trajectories of mating systems in fungi.</title>
        <authorList>
            <consortium name="DOE Joint Genome Institute"/>
            <person name="Kourist R."/>
            <person name="Kracht O."/>
            <person name="Bracharz F."/>
            <person name="Lipzen A."/>
            <person name="Nolan M."/>
            <person name="Ohm R."/>
            <person name="Grigoriev I."/>
            <person name="Sun S."/>
            <person name="Heitman J."/>
            <person name="Bruck T."/>
            <person name="Nowrousian M."/>
        </authorList>
    </citation>
    <scope>NUCLEOTIDE SEQUENCE [LARGE SCALE GENOMIC DNA]</scope>
    <source>
        <strain evidence="2 3">IBC0246</strain>
    </source>
</reference>
<organism evidence="2 3">
    <name type="scientific">Cutaneotrichosporon oleaginosum</name>
    <dbReference type="NCBI Taxonomy" id="879819"/>
    <lineage>
        <taxon>Eukaryota</taxon>
        <taxon>Fungi</taxon>
        <taxon>Dikarya</taxon>
        <taxon>Basidiomycota</taxon>
        <taxon>Agaricomycotina</taxon>
        <taxon>Tremellomycetes</taxon>
        <taxon>Trichosporonales</taxon>
        <taxon>Trichosporonaceae</taxon>
        <taxon>Cutaneotrichosporon</taxon>
    </lineage>
</organism>
<dbReference type="RefSeq" id="XP_018279686.1">
    <property type="nucleotide sequence ID" value="XM_018426592.1"/>
</dbReference>
<dbReference type="SUPFAM" id="SSF53474">
    <property type="entry name" value="alpha/beta-Hydrolases"/>
    <property type="match status" value="1"/>
</dbReference>
<gene>
    <name evidence="2" type="ORF">CC85DRAFT_327520</name>
</gene>
<dbReference type="GO" id="GO:0016787">
    <property type="term" value="F:hydrolase activity"/>
    <property type="evidence" value="ECO:0007669"/>
    <property type="project" value="InterPro"/>
</dbReference>
<dbReference type="InterPro" id="IPR029058">
    <property type="entry name" value="AB_hydrolase_fold"/>
</dbReference>
<dbReference type="OrthoDB" id="10019231at2759"/>
<feature type="domain" description="Dienelactone hydrolase" evidence="1">
    <location>
        <begin position="159"/>
        <end position="273"/>
    </location>
</feature>
<dbReference type="Proteomes" id="UP000053611">
    <property type="component" value="Unassembled WGS sequence"/>
</dbReference>
<name>A0A0J0XQ07_9TREE</name>
<evidence type="ECO:0000313" key="2">
    <source>
        <dbReference type="EMBL" id="KLT43195.1"/>
    </source>
</evidence>
<dbReference type="EMBL" id="KQ087197">
    <property type="protein sequence ID" value="KLT43195.1"/>
    <property type="molecule type" value="Genomic_DNA"/>
</dbReference>
<evidence type="ECO:0000259" key="1">
    <source>
        <dbReference type="Pfam" id="PF01738"/>
    </source>
</evidence>
<dbReference type="GeneID" id="28987195"/>
<evidence type="ECO:0000313" key="3">
    <source>
        <dbReference type="Proteomes" id="UP000053611"/>
    </source>
</evidence>
<protein>
    <recommendedName>
        <fullName evidence="1">Dienelactone hydrolase domain-containing protein</fullName>
    </recommendedName>
</protein>
<sequence length="279" mass="30471">MTLPFIPISECCLRGSKLPGEPTGELQLAGSTVNGHTLRIDRYYARPAEVKHPKTCMVLFYDIFGFSIHNPKILADTYAAQLGVEVYVPDYIPSPPPADALNSAIEWYPGEKKDQGWLASLWGKLSLLKMLPYALGILDGQALPLVDKAMADIADAGYTSVGAIGYCRGGTMISYLLSKGDESPIAAGVAFHPEYTPARYPLYKRPAAFVLAEDDAYIYGDRVEEIMSKFGTAPNEATFFKDTAHGFAARPSFEHAPTLKAFHEANGKAVAFLRRNLSL</sequence>